<evidence type="ECO:0008006" key="3">
    <source>
        <dbReference type="Google" id="ProtNLM"/>
    </source>
</evidence>
<proteinExistence type="predicted"/>
<evidence type="ECO:0000313" key="1">
    <source>
        <dbReference type="EMBL" id="GAT49117.1"/>
    </source>
</evidence>
<name>A0ABQ0LF15_MYCCL</name>
<dbReference type="Proteomes" id="UP000815677">
    <property type="component" value="Unassembled WGS sequence"/>
</dbReference>
<organism evidence="1 2">
    <name type="scientific">Mycena chlorophos</name>
    <name type="common">Agaric fungus</name>
    <name type="synonym">Agaricus chlorophos</name>
    <dbReference type="NCBI Taxonomy" id="658473"/>
    <lineage>
        <taxon>Eukaryota</taxon>
        <taxon>Fungi</taxon>
        <taxon>Dikarya</taxon>
        <taxon>Basidiomycota</taxon>
        <taxon>Agaricomycotina</taxon>
        <taxon>Agaricomycetes</taxon>
        <taxon>Agaricomycetidae</taxon>
        <taxon>Agaricales</taxon>
        <taxon>Marasmiineae</taxon>
        <taxon>Mycenaceae</taxon>
        <taxon>Mycena</taxon>
    </lineage>
</organism>
<accession>A0ABQ0LF15</accession>
<dbReference type="EMBL" id="DF845271">
    <property type="protein sequence ID" value="GAT49117.1"/>
    <property type="molecule type" value="Genomic_DNA"/>
</dbReference>
<keyword evidence="2" id="KW-1185">Reference proteome</keyword>
<sequence length="492" mass="54544">MSLVARILNALGGPEEDEGQLEWLEAQVEHVDDATSDALNAALQRIALDAEEFQKLNRARNLVVPAELSAHSVPPWRTKAKDEANLTEAAIYEEQTGILKARLEQSRAASKMLKKTMKSIASEISQIEKDFNTNKDHASELSLQSDTIMKSAVERSLALFESTALRSDSTQYEVETRSIHVARTAIVDRFQAQMKHIDYAASKLPSPTELTAEFDRLASALHSPKPSTSSQSVIKPNGGLERELLGICEKPEADPKVLDSLDGGLPNLQSYIQDAWNADQASLLDAREAVLLEAISAFNEEVLPPLEVLHQRGVADDDHHRRVQALVMSLQEEMHDIAEAVESVEAEKTEAAVLPSDDAELYFQLVALLKELQEFRPPDAPPLVLLSEDDVLEELRRIYDAQKWNSPPDLLPVLRNLEGAHSPLVEAIYANAKMNTDPPFAPPESVIAARKRAKEEVGRLQGAIEQVQDQMKTLSTDRAKRKRDAFVGKWGQ</sequence>
<evidence type="ECO:0000313" key="2">
    <source>
        <dbReference type="Proteomes" id="UP000815677"/>
    </source>
</evidence>
<gene>
    <name evidence="1" type="ORF">MCHLO_06471</name>
</gene>
<protein>
    <recommendedName>
        <fullName evidence="3">Autophagy-related protein 17</fullName>
    </recommendedName>
</protein>
<reference evidence="1" key="1">
    <citation type="submission" date="2014-09" db="EMBL/GenBank/DDBJ databases">
        <title>Genome sequence of the luminous mushroom Mycena chlorophos for searching fungal bioluminescence genes.</title>
        <authorList>
            <person name="Tanaka Y."/>
            <person name="Kasuga D."/>
            <person name="Oba Y."/>
            <person name="Hase S."/>
            <person name="Sato K."/>
            <person name="Oba Y."/>
            <person name="Sakakibara Y."/>
        </authorList>
    </citation>
    <scope>NUCLEOTIDE SEQUENCE</scope>
</reference>